<dbReference type="Proteomes" id="UP000433181">
    <property type="component" value="Unassembled WGS sequence"/>
</dbReference>
<reference evidence="1 2" key="1">
    <citation type="submission" date="2019-08" db="EMBL/GenBank/DDBJ databases">
        <title>In-depth cultivation of the pig gut microbiome towards novel bacterial diversity and tailored functional studies.</title>
        <authorList>
            <person name="Wylensek D."/>
            <person name="Hitch T.C.A."/>
            <person name="Clavel T."/>
        </authorList>
    </citation>
    <scope>NUCLEOTIDE SEQUENCE [LARGE SCALE GENOMIC DNA]</scope>
    <source>
        <strain evidence="1 2">WCA-693-APC-5D-A</strain>
    </source>
</reference>
<proteinExistence type="predicted"/>
<organism evidence="1 2">
    <name type="scientific">Anaerovibrio slackiae</name>
    <dbReference type="NCBI Taxonomy" id="2652309"/>
    <lineage>
        <taxon>Bacteria</taxon>
        <taxon>Bacillati</taxon>
        <taxon>Bacillota</taxon>
        <taxon>Negativicutes</taxon>
        <taxon>Selenomonadales</taxon>
        <taxon>Selenomonadaceae</taxon>
        <taxon>Anaerovibrio</taxon>
    </lineage>
</organism>
<dbReference type="RefSeq" id="WP_154407596.1">
    <property type="nucleotide sequence ID" value="NZ_JBGUTX010000236.1"/>
</dbReference>
<gene>
    <name evidence="1" type="ORF">FYJ84_10550</name>
</gene>
<dbReference type="GeneID" id="96779366"/>
<evidence type="ECO:0000313" key="1">
    <source>
        <dbReference type="EMBL" id="MSU09426.1"/>
    </source>
</evidence>
<protein>
    <submittedName>
        <fullName evidence="1">Uncharacterized protein</fullName>
    </submittedName>
</protein>
<comment type="caution">
    <text evidence="1">The sequence shown here is derived from an EMBL/GenBank/DDBJ whole genome shotgun (WGS) entry which is preliminary data.</text>
</comment>
<evidence type="ECO:0000313" key="2">
    <source>
        <dbReference type="Proteomes" id="UP000433181"/>
    </source>
</evidence>
<dbReference type="EMBL" id="VUNR01000023">
    <property type="protein sequence ID" value="MSU09426.1"/>
    <property type="molecule type" value="Genomic_DNA"/>
</dbReference>
<accession>A0A6I2UL09</accession>
<name>A0A6I2UL09_9FIRM</name>
<keyword evidence="2" id="KW-1185">Reference proteome</keyword>
<sequence>MGENKTGVTPSEASMDGIQLVASILMCFPEMAKVTLDSEDSGVWLDFTLKDVPTEERMKKADKVITDSMRLYHELEGFSRARLAFFYAKGVLRIFRDIDSLTRAELDILVSIIRDHFSDLLLADTVNNIDEDVLFNQSEMIDHRIRFLRTNHIHENMVGIREEGRVMVY</sequence>
<dbReference type="AlphaFoldDB" id="A0A6I2UL09"/>